<evidence type="ECO:0000313" key="1">
    <source>
        <dbReference type="EMBL" id="CAJ0567727.1"/>
    </source>
</evidence>
<dbReference type="InterPro" id="IPR049039">
    <property type="entry name" value="RMD1-3_a_helical_rpt"/>
</dbReference>
<sequence length="240" mass="26927">MALECKDFENEMTEVDRLLEDYEGEKALSVLEGLEERVGEQSWAEFAHRFAQANYIVYNQMSSGTAKERQQLLKKGLAAVEKAHNLDKTHLAVLTQCAVLTGTLAEASSVGDRARLGYQFKVYLDAALAQAPDDFSLLHMRGRFLFHLSELSWLEKKAASVLFVKLPEASYDLALVDLLNAHRKVPLAIDNLLYIAKCYLGKKDKGEARNYLETLVNLEAIDATDEEQIAEGREMLNKLG</sequence>
<evidence type="ECO:0008006" key="4">
    <source>
        <dbReference type="Google" id="ProtNLM"/>
    </source>
</evidence>
<evidence type="ECO:0000313" key="3">
    <source>
        <dbReference type="Proteomes" id="UP001177023"/>
    </source>
</evidence>
<evidence type="ECO:0000313" key="2">
    <source>
        <dbReference type="EMBL" id="CAJ0586398.1"/>
    </source>
</evidence>
<dbReference type="GO" id="GO:0097431">
    <property type="term" value="C:mitotic spindle pole"/>
    <property type="evidence" value="ECO:0007669"/>
    <property type="project" value="TreeGrafter"/>
</dbReference>
<keyword evidence="3" id="KW-1185">Reference proteome</keyword>
<dbReference type="EMBL" id="CATQJA010002708">
    <property type="protein sequence ID" value="CAJ0586398.1"/>
    <property type="molecule type" value="Genomic_DNA"/>
</dbReference>
<dbReference type="AlphaFoldDB" id="A0AA36FWS1"/>
<dbReference type="SUPFAM" id="SSF48452">
    <property type="entry name" value="TPR-like"/>
    <property type="match status" value="1"/>
</dbReference>
<dbReference type="PANTHER" id="PTHR16056">
    <property type="entry name" value="REGULATOR OF MICROTUBULE DYNAMICS PROTEIN"/>
    <property type="match status" value="1"/>
</dbReference>
<protein>
    <recommendedName>
        <fullName evidence="4">Regulator of microtubule dynamics protein 1</fullName>
    </recommendedName>
</protein>
<dbReference type="Gene3D" id="1.25.40.10">
    <property type="entry name" value="Tetratricopeptide repeat domain"/>
    <property type="match status" value="1"/>
</dbReference>
<dbReference type="GO" id="GO:0008017">
    <property type="term" value="F:microtubule binding"/>
    <property type="evidence" value="ECO:0007669"/>
    <property type="project" value="TreeGrafter"/>
</dbReference>
<dbReference type="GO" id="GO:0005876">
    <property type="term" value="C:spindle microtubule"/>
    <property type="evidence" value="ECO:0007669"/>
    <property type="project" value="TreeGrafter"/>
</dbReference>
<name>A0AA36FWS1_9BILA</name>
<accession>A0AA36FWS1</accession>
<organism evidence="1 3">
    <name type="scientific">Mesorhabditis spiculigera</name>
    <dbReference type="NCBI Taxonomy" id="96644"/>
    <lineage>
        <taxon>Eukaryota</taxon>
        <taxon>Metazoa</taxon>
        <taxon>Ecdysozoa</taxon>
        <taxon>Nematoda</taxon>
        <taxon>Chromadorea</taxon>
        <taxon>Rhabditida</taxon>
        <taxon>Rhabditina</taxon>
        <taxon>Rhabditomorpha</taxon>
        <taxon>Rhabditoidea</taxon>
        <taxon>Rhabditidae</taxon>
        <taxon>Mesorhabditinae</taxon>
        <taxon>Mesorhabditis</taxon>
    </lineage>
</organism>
<gene>
    <name evidence="2" type="ORF">MSPICULIGERA_LOCUS24404</name>
    <name evidence="1" type="ORF">MSPICULIGERA_LOCUS6267</name>
</gene>
<proteinExistence type="predicted"/>
<comment type="caution">
    <text evidence="1">The sequence shown here is derived from an EMBL/GenBank/DDBJ whole genome shotgun (WGS) entry which is preliminary data.</text>
</comment>
<dbReference type="EMBL" id="CATQJA010001549">
    <property type="protein sequence ID" value="CAJ0567727.1"/>
    <property type="molecule type" value="Genomic_DNA"/>
</dbReference>
<dbReference type="GO" id="GO:0005739">
    <property type="term" value="C:mitochondrion"/>
    <property type="evidence" value="ECO:0007669"/>
    <property type="project" value="TreeGrafter"/>
</dbReference>
<dbReference type="PANTHER" id="PTHR16056:SF36">
    <property type="entry name" value="TETRATRICOPEPTIDE REPEAT PROTEIN"/>
    <property type="match status" value="1"/>
</dbReference>
<dbReference type="Pfam" id="PF21033">
    <property type="entry name" value="RMD1-3"/>
    <property type="match status" value="1"/>
</dbReference>
<reference evidence="1" key="1">
    <citation type="submission" date="2023-06" db="EMBL/GenBank/DDBJ databases">
        <authorList>
            <person name="Delattre M."/>
        </authorList>
    </citation>
    <scope>NUCLEOTIDE SEQUENCE</scope>
    <source>
        <strain evidence="1">AF72</strain>
    </source>
</reference>
<dbReference type="InterPro" id="IPR011990">
    <property type="entry name" value="TPR-like_helical_dom_sf"/>
</dbReference>
<feature type="non-terminal residue" evidence="1">
    <location>
        <position position="1"/>
    </location>
</feature>
<dbReference type="Proteomes" id="UP001177023">
    <property type="component" value="Unassembled WGS sequence"/>
</dbReference>